<protein>
    <submittedName>
        <fullName evidence="2">Uncharacterized protein</fullName>
    </submittedName>
</protein>
<evidence type="ECO:0000256" key="1">
    <source>
        <dbReference type="SAM" id="SignalP"/>
    </source>
</evidence>
<dbReference type="AlphaFoldDB" id="A0A4P9ZLV4"/>
<proteinExistence type="predicted"/>
<keyword evidence="3" id="KW-1185">Reference proteome</keyword>
<feature type="chain" id="PRO_5020639330" evidence="1">
    <location>
        <begin position="23"/>
        <end position="195"/>
    </location>
</feature>
<evidence type="ECO:0000313" key="2">
    <source>
        <dbReference type="EMBL" id="RKP34294.1"/>
    </source>
</evidence>
<gene>
    <name evidence="2" type="ORF">BJ085DRAFT_39301</name>
</gene>
<accession>A0A4P9ZLV4</accession>
<keyword evidence="1" id="KW-0732">Signal</keyword>
<feature type="signal peptide" evidence="1">
    <location>
        <begin position="1"/>
        <end position="22"/>
    </location>
</feature>
<dbReference type="Proteomes" id="UP000268162">
    <property type="component" value="Unassembled WGS sequence"/>
</dbReference>
<dbReference type="EMBL" id="ML003265">
    <property type="protein sequence ID" value="RKP34294.1"/>
    <property type="molecule type" value="Genomic_DNA"/>
</dbReference>
<name>A0A4P9ZLV4_9FUNG</name>
<evidence type="ECO:0000313" key="3">
    <source>
        <dbReference type="Proteomes" id="UP000268162"/>
    </source>
</evidence>
<sequence>MLGHWTTVFPLVANTALIGIIGDGIDTSDRHRTSGTSLRLLTNGQVDYMKFETFFGTNLPQQPFFAQSNWRFLNMDHPSLSLDGPNLAMHFPLVNPETQRRAIIVEFLDLHFQKPNYQDPYPKPHRLMQTAVAFMLTLASVRKDLQLVIALTDRWNGKFQREARNTVGGPKKPFGNCLEAVGLDEGAEYLRKVSR</sequence>
<reference evidence="3" key="1">
    <citation type="journal article" date="2018" name="Nat. Microbiol.">
        <title>Leveraging single-cell genomics to expand the fungal tree of life.</title>
        <authorList>
            <person name="Ahrendt S.R."/>
            <person name="Quandt C.A."/>
            <person name="Ciobanu D."/>
            <person name="Clum A."/>
            <person name="Salamov A."/>
            <person name="Andreopoulos B."/>
            <person name="Cheng J.F."/>
            <person name="Woyke T."/>
            <person name="Pelin A."/>
            <person name="Henrissat B."/>
            <person name="Reynolds N.K."/>
            <person name="Benny G.L."/>
            <person name="Smith M.E."/>
            <person name="James T.Y."/>
            <person name="Grigoriev I.V."/>
        </authorList>
    </citation>
    <scope>NUCLEOTIDE SEQUENCE [LARGE SCALE GENOMIC DNA]</scope>
    <source>
        <strain evidence="3">RSA 468</strain>
    </source>
</reference>
<organism evidence="2 3">
    <name type="scientific">Dimargaris cristalligena</name>
    <dbReference type="NCBI Taxonomy" id="215637"/>
    <lineage>
        <taxon>Eukaryota</taxon>
        <taxon>Fungi</taxon>
        <taxon>Fungi incertae sedis</taxon>
        <taxon>Zoopagomycota</taxon>
        <taxon>Kickxellomycotina</taxon>
        <taxon>Dimargaritomycetes</taxon>
        <taxon>Dimargaritales</taxon>
        <taxon>Dimargaritaceae</taxon>
        <taxon>Dimargaris</taxon>
    </lineage>
</organism>